<dbReference type="Pfam" id="PF14559">
    <property type="entry name" value="TPR_19"/>
    <property type="match status" value="1"/>
</dbReference>
<organism evidence="2 3">
    <name type="scientific">Rothia endophytica</name>
    <dbReference type="NCBI Taxonomy" id="1324766"/>
    <lineage>
        <taxon>Bacteria</taxon>
        <taxon>Bacillati</taxon>
        <taxon>Actinomycetota</taxon>
        <taxon>Actinomycetes</taxon>
        <taxon>Micrococcales</taxon>
        <taxon>Micrococcaceae</taxon>
        <taxon>Rothia</taxon>
    </lineage>
</organism>
<evidence type="ECO:0000259" key="1">
    <source>
        <dbReference type="Pfam" id="PF00085"/>
    </source>
</evidence>
<dbReference type="RefSeq" id="WP_345444868.1">
    <property type="nucleotide sequence ID" value="NZ_BAABKP010000001.1"/>
</dbReference>
<name>A0ABP9B7P4_9MICC</name>
<dbReference type="InterPro" id="IPR036249">
    <property type="entry name" value="Thioredoxin-like_sf"/>
</dbReference>
<accession>A0ABP9B7P4</accession>
<dbReference type="Gene3D" id="1.25.40.10">
    <property type="entry name" value="Tetratricopeptide repeat domain"/>
    <property type="match status" value="1"/>
</dbReference>
<comment type="caution">
    <text evidence="2">The sequence shown here is derived from an EMBL/GenBank/DDBJ whole genome shotgun (WGS) entry which is preliminary data.</text>
</comment>
<dbReference type="SUPFAM" id="SSF52833">
    <property type="entry name" value="Thioredoxin-like"/>
    <property type="match status" value="1"/>
</dbReference>
<reference evidence="3" key="1">
    <citation type="journal article" date="2019" name="Int. J. Syst. Evol. Microbiol.">
        <title>The Global Catalogue of Microorganisms (GCM) 10K type strain sequencing project: providing services to taxonomists for standard genome sequencing and annotation.</title>
        <authorList>
            <consortium name="The Broad Institute Genomics Platform"/>
            <consortium name="The Broad Institute Genome Sequencing Center for Infectious Disease"/>
            <person name="Wu L."/>
            <person name="Ma J."/>
        </authorList>
    </citation>
    <scope>NUCLEOTIDE SEQUENCE [LARGE SCALE GENOMIC DNA]</scope>
    <source>
        <strain evidence="3">JCM 18541</strain>
    </source>
</reference>
<dbReference type="Gene3D" id="3.40.30.10">
    <property type="entry name" value="Glutaredoxin"/>
    <property type="match status" value="1"/>
</dbReference>
<dbReference type="Proteomes" id="UP001500187">
    <property type="component" value="Unassembled WGS sequence"/>
</dbReference>
<dbReference type="EMBL" id="BAABKP010000001">
    <property type="protein sequence ID" value="GAA4791786.1"/>
    <property type="molecule type" value="Genomic_DNA"/>
</dbReference>
<proteinExistence type="predicted"/>
<feature type="domain" description="Thioredoxin" evidence="1">
    <location>
        <begin position="51"/>
        <end position="149"/>
    </location>
</feature>
<dbReference type="CDD" id="cd02956">
    <property type="entry name" value="ybbN"/>
    <property type="match status" value="1"/>
</dbReference>
<dbReference type="SUPFAM" id="SSF48452">
    <property type="entry name" value="TPR-like"/>
    <property type="match status" value="1"/>
</dbReference>
<gene>
    <name evidence="2" type="ORF">GCM10023352_07530</name>
</gene>
<sequence length="312" mass="32810">MSTANNEFSAEHLPASVRNAPELSVSLQDQNDSLAPSHAPAAGEPSWRVDVTDAESFQQLVQLSNQGAVIFALWAPHSPASVSMLEQAEALVNSAGGNLLLAAVDITKAPEIGQAFQIQGVPAAVAIIGGRPAPLFNGPVDTEALTDVLGQVLQLAAQQGLRGGFEPVVSEEEKPLPPLHAEAIDALDRGDYAAATSAYTRALNENPADSDAKIGLAQVHLLERVAGLNLADEREKAAADPTDVQAHLNVADLDIAGGHVEDAFARLLRLFKAVDTEAKTSVRERLLELFTVVGSSDPRVTKARSALMTALF</sequence>
<evidence type="ECO:0000313" key="3">
    <source>
        <dbReference type="Proteomes" id="UP001500187"/>
    </source>
</evidence>
<dbReference type="InterPro" id="IPR011990">
    <property type="entry name" value="TPR-like_helical_dom_sf"/>
</dbReference>
<dbReference type="Pfam" id="PF14561">
    <property type="entry name" value="TPR_20"/>
    <property type="match status" value="1"/>
</dbReference>
<keyword evidence="3" id="KW-1185">Reference proteome</keyword>
<dbReference type="InterPro" id="IPR013766">
    <property type="entry name" value="Thioredoxin_domain"/>
</dbReference>
<evidence type="ECO:0000313" key="2">
    <source>
        <dbReference type="EMBL" id="GAA4791786.1"/>
    </source>
</evidence>
<protein>
    <submittedName>
        <fullName evidence="2">Tetratricopeptide repeat protein</fullName>
    </submittedName>
</protein>
<dbReference type="Pfam" id="PF00085">
    <property type="entry name" value="Thioredoxin"/>
    <property type="match status" value="1"/>
</dbReference>